<dbReference type="Proteomes" id="UP001228446">
    <property type="component" value="Unassembled WGS sequence"/>
</dbReference>
<gene>
    <name evidence="3" type="ORF">RFF62_08015</name>
</gene>
<dbReference type="RefSeq" id="WP_308938272.1">
    <property type="nucleotide sequence ID" value="NZ_JAVIBP010000029.1"/>
</dbReference>
<sequence>MKKSNILQLNNAFIRSERKKIQNKLEERQQKNRFMGTILILVIFLFMLPAYNLVGIYTNLQQQEKKLVELEKNYEALTKEHKKEAEMVAKLKDEEYAAKYVRAKYQYSKEGEFVYNIPGLLK</sequence>
<evidence type="ECO:0000256" key="1">
    <source>
        <dbReference type="SAM" id="Coils"/>
    </source>
</evidence>
<feature type="coiled-coil region" evidence="1">
    <location>
        <begin position="11"/>
        <end position="94"/>
    </location>
</feature>
<dbReference type="InterPro" id="IPR039076">
    <property type="entry name" value="DivIC"/>
</dbReference>
<dbReference type="Pfam" id="PF04977">
    <property type="entry name" value="DivIC"/>
    <property type="match status" value="1"/>
</dbReference>
<reference evidence="3 4" key="1">
    <citation type="submission" date="2023-08" db="EMBL/GenBank/DDBJ databases">
        <title>Streptococcus ruminantium-associated sheep mastitis outbreak detected in Italy is distinct from bovine isolates.</title>
        <authorList>
            <person name="Rosa M.N."/>
            <person name="Vezina B."/>
            <person name="Tola S."/>
        </authorList>
    </citation>
    <scope>NUCLEOTIDE SEQUENCE [LARGE SCALE GENOMIC DNA]</scope>
    <source>
        <strain evidence="3 4">OM6730</strain>
    </source>
</reference>
<dbReference type="PANTHER" id="PTHR40027">
    <property type="entry name" value="CELL DIVISION PROTEIN DIVIC"/>
    <property type="match status" value="1"/>
</dbReference>
<proteinExistence type="predicted"/>
<evidence type="ECO:0000256" key="2">
    <source>
        <dbReference type="SAM" id="Phobius"/>
    </source>
</evidence>
<dbReference type="PANTHER" id="PTHR40027:SF1">
    <property type="entry name" value="CELL DIVISION PROTEIN DIVIC"/>
    <property type="match status" value="1"/>
</dbReference>
<organism evidence="3 4">
    <name type="scientific">Streptococcus ruminantium</name>
    <dbReference type="NCBI Taxonomy" id="1917441"/>
    <lineage>
        <taxon>Bacteria</taxon>
        <taxon>Bacillati</taxon>
        <taxon>Bacillota</taxon>
        <taxon>Bacilli</taxon>
        <taxon>Lactobacillales</taxon>
        <taxon>Streptococcaceae</taxon>
        <taxon>Streptococcus</taxon>
    </lineage>
</organism>
<keyword evidence="4" id="KW-1185">Reference proteome</keyword>
<keyword evidence="1" id="KW-0175">Coiled coil</keyword>
<accession>A0ABU1B577</accession>
<dbReference type="InterPro" id="IPR007060">
    <property type="entry name" value="FtsL/DivIC"/>
</dbReference>
<evidence type="ECO:0000313" key="4">
    <source>
        <dbReference type="Proteomes" id="UP001228446"/>
    </source>
</evidence>
<keyword evidence="2" id="KW-1133">Transmembrane helix</keyword>
<comment type="caution">
    <text evidence="3">The sequence shown here is derived from an EMBL/GenBank/DDBJ whole genome shotgun (WGS) entry which is preliminary data.</text>
</comment>
<keyword evidence="2" id="KW-0472">Membrane</keyword>
<dbReference type="EMBL" id="JAVIBX010000033">
    <property type="protein sequence ID" value="MDQ8833710.1"/>
    <property type="molecule type" value="Genomic_DNA"/>
</dbReference>
<evidence type="ECO:0000313" key="3">
    <source>
        <dbReference type="EMBL" id="MDQ8833710.1"/>
    </source>
</evidence>
<feature type="transmembrane region" description="Helical" evidence="2">
    <location>
        <begin position="34"/>
        <end position="57"/>
    </location>
</feature>
<name>A0ABU1B577_9STRE</name>
<protein>
    <submittedName>
        <fullName evidence="3">Septum formation initiator family protein</fullName>
    </submittedName>
</protein>
<keyword evidence="2" id="KW-0812">Transmembrane</keyword>